<keyword evidence="1" id="KW-0175">Coiled coil</keyword>
<dbReference type="CDD" id="cd11532">
    <property type="entry name" value="NTP-PPase_COG4997"/>
    <property type="match status" value="1"/>
</dbReference>
<dbReference type="InterPro" id="IPR014871">
    <property type="entry name" value="dUTPase/dCTP_pyrophosphatase"/>
</dbReference>
<comment type="caution">
    <text evidence="2">The sequence shown here is derived from an EMBL/GenBank/DDBJ whole genome shotgun (WGS) entry which is preliminary data.</text>
</comment>
<name>A0ABU1EDY3_9CLOT</name>
<protein>
    <submittedName>
        <fullName evidence="2">Nucleoside triphosphate pyrophosphohydrolase</fullName>
    </submittedName>
</protein>
<dbReference type="RefSeq" id="WP_252223901.1">
    <property type="nucleotide sequence ID" value="NZ_JAVJAN010000005.1"/>
</dbReference>
<dbReference type="InterPro" id="IPR038735">
    <property type="entry name" value="MSMEG_1276-like_NTP-PPase_dom"/>
</dbReference>
<feature type="coiled-coil region" evidence="1">
    <location>
        <begin position="24"/>
        <end position="51"/>
    </location>
</feature>
<dbReference type="SUPFAM" id="SSF101386">
    <property type="entry name" value="all-alpha NTP pyrophosphatases"/>
    <property type="match status" value="1"/>
</dbReference>
<proteinExistence type="predicted"/>
<dbReference type="Pfam" id="PF08761">
    <property type="entry name" value="dUTPase_2"/>
    <property type="match status" value="1"/>
</dbReference>
<dbReference type="EMBL" id="JAVJAN010000005">
    <property type="protein sequence ID" value="MDR5586388.1"/>
    <property type="molecule type" value="Genomic_DNA"/>
</dbReference>
<gene>
    <name evidence="2" type="ORF">RGC78_02805</name>
</gene>
<evidence type="ECO:0000313" key="3">
    <source>
        <dbReference type="Proteomes" id="UP001256646"/>
    </source>
</evidence>
<reference evidence="2 3" key="1">
    <citation type="submission" date="2023-09" db="EMBL/GenBank/DDBJ databases">
        <authorList>
            <person name="Zhai L."/>
        </authorList>
    </citation>
    <scope>NUCLEOTIDE SEQUENCE [LARGE SCALE GENOMIC DNA]</scope>
    <source>
        <strain evidence="2 3">5 N-1</strain>
    </source>
</reference>
<accession>A0ABU1EDY3</accession>
<organism evidence="2 3">
    <name type="scientific">Clostridium aquiflavi</name>
    <dbReference type="NCBI Taxonomy" id="3073603"/>
    <lineage>
        <taxon>Bacteria</taxon>
        <taxon>Bacillati</taxon>
        <taxon>Bacillota</taxon>
        <taxon>Clostridia</taxon>
        <taxon>Eubacteriales</taxon>
        <taxon>Clostridiaceae</taxon>
        <taxon>Clostridium</taxon>
    </lineage>
</organism>
<evidence type="ECO:0000256" key="1">
    <source>
        <dbReference type="SAM" id="Coils"/>
    </source>
</evidence>
<keyword evidence="3" id="KW-1185">Reference proteome</keyword>
<sequence length="107" mass="12516">MGKNYKEYNKLVRDRIPEIIERDNKKCKIEIASKEEKYKLLEMKLQEEVNEFIEDKNLEELADVIEVIFGLANSLGYSEEDLLKARHKKKVERGGFEKGILLKGVSK</sequence>
<dbReference type="Proteomes" id="UP001256646">
    <property type="component" value="Unassembled WGS sequence"/>
</dbReference>
<evidence type="ECO:0000313" key="2">
    <source>
        <dbReference type="EMBL" id="MDR5586388.1"/>
    </source>
</evidence>